<reference evidence="2 3" key="1">
    <citation type="journal article" date="2020" name="Harmful Algae">
        <title>Molecular and morphological characterization of a novel dihydroanatoxin-a producing Microcoleus species (cyanobacteria) from the Russian River, California, USA.</title>
        <authorList>
            <person name="Conklin K.Y."/>
            <person name="Stancheva R."/>
            <person name="Otten T.G."/>
            <person name="Fadness R."/>
            <person name="Boyer G.L."/>
            <person name="Read B."/>
            <person name="Zhang X."/>
            <person name="Sheath R.G."/>
        </authorList>
    </citation>
    <scope>NUCLEOTIDE SEQUENCE [LARGE SCALE GENOMIC DNA]</scope>
    <source>
        <strain evidence="2 3">PTRS2</strain>
    </source>
</reference>
<keyword evidence="3" id="KW-1185">Reference proteome</keyword>
<dbReference type="Pfam" id="PF13524">
    <property type="entry name" value="Glyco_trans_1_2"/>
    <property type="match status" value="1"/>
</dbReference>
<organism evidence="2 3">
    <name type="scientific">Microcoleus anatoxicus PTRS2</name>
    <dbReference type="NCBI Taxonomy" id="2705321"/>
    <lineage>
        <taxon>Bacteria</taxon>
        <taxon>Bacillati</taxon>
        <taxon>Cyanobacteriota</taxon>
        <taxon>Cyanophyceae</taxon>
        <taxon>Oscillatoriophycideae</taxon>
        <taxon>Oscillatoriales</taxon>
        <taxon>Microcoleaceae</taxon>
        <taxon>Microcoleus</taxon>
        <taxon>Microcoleus anatoxicus</taxon>
    </lineage>
</organism>
<dbReference type="GO" id="GO:0008168">
    <property type="term" value="F:methyltransferase activity"/>
    <property type="evidence" value="ECO:0007669"/>
    <property type="project" value="UniProtKB-KW"/>
</dbReference>
<protein>
    <submittedName>
        <fullName evidence="2">Methyltransferase domain-containing protein</fullName>
    </submittedName>
</protein>
<keyword evidence="2" id="KW-0808">Transferase</keyword>
<dbReference type="Pfam" id="PF13489">
    <property type="entry name" value="Methyltransf_23"/>
    <property type="match status" value="1"/>
</dbReference>
<dbReference type="CDD" id="cd02440">
    <property type="entry name" value="AdoMet_MTases"/>
    <property type="match status" value="1"/>
</dbReference>
<feature type="domain" description="Spore protein YkvP/CgeB glycosyl transferase-like" evidence="1">
    <location>
        <begin position="420"/>
        <end position="541"/>
    </location>
</feature>
<dbReference type="EMBL" id="JBBLXS010000731">
    <property type="protein sequence ID" value="MEK0188724.1"/>
    <property type="molecule type" value="Genomic_DNA"/>
</dbReference>
<sequence length="580" mass="67152">MIWCLTNVPIAIVYWHRHAHKLEKVIDRVNHDLLNLLPPDAKVIVEIGCGTGAMGAQYKLTNPHCQYIGIECDREKAKIAVDRLNWVAIANIEETDIASLDIAPGTVDCLVFGDLLPYLKNPWDVLKQYSALLHPRGQIFARIPNVQYWRRIVNLLRGHWENADGKMQHWFTLESIQSLFTQAGLQVYELQGKGHKTENFAQFQQLLHPMVKALELQSSSFATETSAEYYIVRSTKTPVQPRRLLIQTIIMAPTGCDRLRVLEPDKFSATIPGVRTVSGVKTLELISPLPAEEKVFIWQRTIMQYPAYLPRIKQLLQQDYLIVAEIDDNPIRRREYADNNYLSYRGCHCVQTSTEPLAKILLQYNPNVTVFPNQLAYLPPPRTYAEDTVTIFFGALNREKDWQPIMAALNRILVAHKHRIRVKVIHDSLFFDSLETEHKQFESFCSYERYQEIMYSCDIALLPLVPNQINEMKSDLKFIECAARGVAVLASPTVYEHSIVEGETGLIYRSEKEFENKLNLLISDAQTRRQIAGNAYEWVRENRLLCGHYQQRRDWYLQMRDELPRLNAELRDRLPELFDD</sequence>
<dbReference type="GO" id="GO:0032259">
    <property type="term" value="P:methylation"/>
    <property type="evidence" value="ECO:0007669"/>
    <property type="project" value="UniProtKB-KW"/>
</dbReference>
<dbReference type="SUPFAM" id="SSF53335">
    <property type="entry name" value="S-adenosyl-L-methionine-dependent methyltransferases"/>
    <property type="match status" value="1"/>
</dbReference>
<comment type="caution">
    <text evidence="2">The sequence shown here is derived from an EMBL/GenBank/DDBJ whole genome shotgun (WGS) entry which is preliminary data.</text>
</comment>
<dbReference type="Gene3D" id="3.40.50.150">
    <property type="entry name" value="Vaccinia Virus protein VP39"/>
    <property type="match status" value="1"/>
</dbReference>
<dbReference type="SUPFAM" id="SSF53756">
    <property type="entry name" value="UDP-Glycosyltransferase/glycogen phosphorylase"/>
    <property type="match status" value="1"/>
</dbReference>
<dbReference type="InterPro" id="IPR055259">
    <property type="entry name" value="YkvP/CgeB_Glyco_trans-like"/>
</dbReference>
<evidence type="ECO:0000259" key="1">
    <source>
        <dbReference type="Pfam" id="PF13524"/>
    </source>
</evidence>
<evidence type="ECO:0000313" key="3">
    <source>
        <dbReference type="Proteomes" id="UP001384579"/>
    </source>
</evidence>
<gene>
    <name evidence="2" type="ORF">WMG39_28330</name>
</gene>
<dbReference type="InterPro" id="IPR029063">
    <property type="entry name" value="SAM-dependent_MTases_sf"/>
</dbReference>
<name>A0ABU8YWD3_9CYAN</name>
<dbReference type="Proteomes" id="UP001384579">
    <property type="component" value="Unassembled WGS sequence"/>
</dbReference>
<dbReference type="Gene3D" id="3.40.50.2000">
    <property type="entry name" value="Glycogen Phosphorylase B"/>
    <property type="match status" value="1"/>
</dbReference>
<evidence type="ECO:0000313" key="2">
    <source>
        <dbReference type="EMBL" id="MEK0188724.1"/>
    </source>
</evidence>
<accession>A0ABU8YWD3</accession>
<proteinExistence type="predicted"/>
<keyword evidence="2" id="KW-0489">Methyltransferase</keyword>